<dbReference type="PANTHER" id="PTHR43584">
    <property type="entry name" value="NUCLEOTIDYL TRANSFERASE"/>
    <property type="match status" value="1"/>
</dbReference>
<dbReference type="Pfam" id="PF12804">
    <property type="entry name" value="NTP_transf_3"/>
    <property type="match status" value="1"/>
</dbReference>
<evidence type="ECO:0000256" key="1">
    <source>
        <dbReference type="ARBA" id="ARBA00022679"/>
    </source>
</evidence>
<proteinExistence type="predicted"/>
<dbReference type="InterPro" id="IPR050065">
    <property type="entry name" value="GlmU-like"/>
</dbReference>
<dbReference type="RefSeq" id="WP_190955131.1">
    <property type="nucleotide sequence ID" value="NZ_JACJTU010000008.1"/>
</dbReference>
<name>A0ABR8K4N4_9NOSO</name>
<organism evidence="4 5">
    <name type="scientific">Nostoc paludosum FACHB-159</name>
    <dbReference type="NCBI Taxonomy" id="2692908"/>
    <lineage>
        <taxon>Bacteria</taxon>
        <taxon>Bacillati</taxon>
        <taxon>Cyanobacteriota</taxon>
        <taxon>Cyanophyceae</taxon>
        <taxon>Nostocales</taxon>
        <taxon>Nostocaceae</taxon>
        <taxon>Nostoc</taxon>
    </lineage>
</organism>
<dbReference type="EMBL" id="JACJTU010000008">
    <property type="protein sequence ID" value="MBD2734432.1"/>
    <property type="molecule type" value="Genomic_DNA"/>
</dbReference>
<dbReference type="InterPro" id="IPR029044">
    <property type="entry name" value="Nucleotide-diphossugar_trans"/>
</dbReference>
<dbReference type="SUPFAM" id="SSF53448">
    <property type="entry name" value="Nucleotide-diphospho-sugar transferases"/>
    <property type="match status" value="1"/>
</dbReference>
<dbReference type="PANTHER" id="PTHR43584:SF8">
    <property type="entry name" value="N-ACETYLMURAMATE ALPHA-1-PHOSPHATE URIDYLYLTRANSFERASE"/>
    <property type="match status" value="1"/>
</dbReference>
<comment type="caution">
    <text evidence="4">The sequence shown here is derived from an EMBL/GenBank/DDBJ whole genome shotgun (WGS) entry which is preliminary data.</text>
</comment>
<dbReference type="InterPro" id="IPR025877">
    <property type="entry name" value="MobA-like_NTP_Trfase"/>
</dbReference>
<dbReference type="Proteomes" id="UP000637383">
    <property type="component" value="Unassembled WGS sequence"/>
</dbReference>
<accession>A0ABR8K4N4</accession>
<keyword evidence="1" id="KW-0808">Transferase</keyword>
<dbReference type="GO" id="GO:0016779">
    <property type="term" value="F:nucleotidyltransferase activity"/>
    <property type="evidence" value="ECO:0007669"/>
    <property type="project" value="UniProtKB-KW"/>
</dbReference>
<evidence type="ECO:0000259" key="3">
    <source>
        <dbReference type="Pfam" id="PF12804"/>
    </source>
</evidence>
<evidence type="ECO:0000313" key="4">
    <source>
        <dbReference type="EMBL" id="MBD2734432.1"/>
    </source>
</evidence>
<feature type="domain" description="MobA-like NTP transferase" evidence="3">
    <location>
        <begin position="3"/>
        <end position="121"/>
    </location>
</feature>
<gene>
    <name evidence="4" type="ORF">H6H03_10985</name>
</gene>
<reference evidence="4 5" key="1">
    <citation type="journal article" date="2020" name="ISME J.">
        <title>Comparative genomics reveals insights into cyanobacterial evolution and habitat adaptation.</title>
        <authorList>
            <person name="Chen M.Y."/>
            <person name="Teng W.K."/>
            <person name="Zhao L."/>
            <person name="Hu C.X."/>
            <person name="Zhou Y.K."/>
            <person name="Han B.P."/>
            <person name="Song L.R."/>
            <person name="Shu W.S."/>
        </authorList>
    </citation>
    <scope>NUCLEOTIDE SEQUENCE [LARGE SCALE GENOMIC DNA]</scope>
    <source>
        <strain evidence="4 5">FACHB-159</strain>
    </source>
</reference>
<dbReference type="Gene3D" id="3.90.550.10">
    <property type="entry name" value="Spore Coat Polysaccharide Biosynthesis Protein SpsA, Chain A"/>
    <property type="match status" value="1"/>
</dbReference>
<keyword evidence="2 4" id="KW-0548">Nucleotidyltransferase</keyword>
<keyword evidence="5" id="KW-1185">Reference proteome</keyword>
<protein>
    <submittedName>
        <fullName evidence="4">Phosphocholine cytidylyltransferase family protein</fullName>
    </submittedName>
</protein>
<sequence>MKAIILAAGVGRRLGKDGQIQPKCLLKFNGKSLLERHLNYLRHYQIDEVVIAVGYQAEKIQDEIKALGAENWVSTVYNPDYTKGSVISLWALRQHLAAGDDLLLMDADVLYDRHIIERLVKTNISNCFLLDRDFVPGDEPVKLCVKDGYLVEFRKQLPLNLAYDLKGESVGFFRFGNAIARRLASRTEQYVTDGLHDQPYEEVIRDLLLETPEVFGYEDITGLPWIEIDFPEDIQRAENETLPQIEIAENRIQK</sequence>
<evidence type="ECO:0000313" key="5">
    <source>
        <dbReference type="Proteomes" id="UP000637383"/>
    </source>
</evidence>
<evidence type="ECO:0000256" key="2">
    <source>
        <dbReference type="ARBA" id="ARBA00022695"/>
    </source>
</evidence>
<dbReference type="CDD" id="cd02523">
    <property type="entry name" value="PC_cytidylyltransferase"/>
    <property type="match status" value="1"/>
</dbReference>